<dbReference type="Proteomes" id="UP000233343">
    <property type="component" value="Unassembled WGS sequence"/>
</dbReference>
<keyword evidence="2" id="KW-1185">Reference proteome</keyword>
<dbReference type="AlphaFoldDB" id="A0A2N0ZFN2"/>
<proteinExistence type="predicted"/>
<reference evidence="1 2" key="1">
    <citation type="journal article" date="2010" name="Int. J. Syst. Evol. Microbiol.">
        <title>Bacillus horneckiae sp. nov., isolated from a spacecraft-assembly clean room.</title>
        <authorList>
            <person name="Vaishampayan P."/>
            <person name="Probst A."/>
            <person name="Krishnamurthi S."/>
            <person name="Ghosh S."/>
            <person name="Osman S."/>
            <person name="McDowall A."/>
            <person name="Ruckmani A."/>
            <person name="Mayilraj S."/>
            <person name="Venkateswaran K."/>
        </authorList>
    </citation>
    <scope>NUCLEOTIDE SEQUENCE [LARGE SCALE GENOMIC DNA]</scope>
    <source>
        <strain evidence="2">1PO1SC</strain>
    </source>
</reference>
<sequence length="74" mass="8536">MRGVCSKLEIEKMGGKSKEKPDSEVAPAIHKGIYFDSSRFWAFKRNFPREGILHSSLLMTCELRKFAFCRVLLL</sequence>
<gene>
    <name evidence="1" type="ORF">CWS20_13940</name>
</gene>
<comment type="caution">
    <text evidence="1">The sequence shown here is derived from an EMBL/GenBank/DDBJ whole genome shotgun (WGS) entry which is preliminary data.</text>
</comment>
<evidence type="ECO:0000313" key="2">
    <source>
        <dbReference type="Proteomes" id="UP000233343"/>
    </source>
</evidence>
<protein>
    <submittedName>
        <fullName evidence="1">Uncharacterized protein</fullName>
    </submittedName>
</protein>
<accession>A0A2N0ZFN2</accession>
<name>A0A2N0ZFN2_9BACI</name>
<evidence type="ECO:0000313" key="1">
    <source>
        <dbReference type="EMBL" id="PKG28307.1"/>
    </source>
</evidence>
<organism evidence="1 2">
    <name type="scientific">Cytobacillus horneckiae</name>
    <dbReference type="NCBI Taxonomy" id="549687"/>
    <lineage>
        <taxon>Bacteria</taxon>
        <taxon>Bacillati</taxon>
        <taxon>Bacillota</taxon>
        <taxon>Bacilli</taxon>
        <taxon>Bacillales</taxon>
        <taxon>Bacillaceae</taxon>
        <taxon>Cytobacillus</taxon>
    </lineage>
</organism>
<dbReference type="EMBL" id="PISD01000030">
    <property type="protein sequence ID" value="PKG28307.1"/>
    <property type="molecule type" value="Genomic_DNA"/>
</dbReference>